<dbReference type="PANTHER" id="PTHR36710:SF18">
    <property type="entry name" value="PECTINESTERASE INHIBITOR 5-RELATED"/>
    <property type="match status" value="1"/>
</dbReference>
<dbReference type="InterPro" id="IPR035513">
    <property type="entry name" value="Invertase/methylesterase_inhib"/>
</dbReference>
<organism evidence="5 6">
    <name type="scientific">Hibiscus syriacus</name>
    <name type="common">Rose of Sharon</name>
    <dbReference type="NCBI Taxonomy" id="106335"/>
    <lineage>
        <taxon>Eukaryota</taxon>
        <taxon>Viridiplantae</taxon>
        <taxon>Streptophyta</taxon>
        <taxon>Embryophyta</taxon>
        <taxon>Tracheophyta</taxon>
        <taxon>Spermatophyta</taxon>
        <taxon>Magnoliopsida</taxon>
        <taxon>eudicotyledons</taxon>
        <taxon>Gunneridae</taxon>
        <taxon>Pentapetalae</taxon>
        <taxon>rosids</taxon>
        <taxon>malvids</taxon>
        <taxon>Malvales</taxon>
        <taxon>Malvaceae</taxon>
        <taxon>Malvoideae</taxon>
        <taxon>Hibiscus</taxon>
    </lineage>
</organism>
<keyword evidence="2" id="KW-1015">Disulfide bond</keyword>
<keyword evidence="1" id="KW-0732">Signal</keyword>
<reference evidence="5" key="1">
    <citation type="submission" date="2019-09" db="EMBL/GenBank/DDBJ databases">
        <title>Draft genome information of white flower Hibiscus syriacus.</title>
        <authorList>
            <person name="Kim Y.-M."/>
        </authorList>
    </citation>
    <scope>NUCLEOTIDE SEQUENCE [LARGE SCALE GENOMIC DNA]</scope>
    <source>
        <strain evidence="5">YM2019G1</strain>
    </source>
</reference>
<dbReference type="SMART" id="SM00856">
    <property type="entry name" value="PMEI"/>
    <property type="match status" value="1"/>
</dbReference>
<dbReference type="PANTHER" id="PTHR36710">
    <property type="entry name" value="PECTINESTERASE INHIBITOR-LIKE"/>
    <property type="match status" value="1"/>
</dbReference>
<comment type="similarity">
    <text evidence="3">Belongs to the PMEI family.</text>
</comment>
<feature type="domain" description="Pectinesterase inhibitor" evidence="4">
    <location>
        <begin position="154"/>
        <end position="301"/>
    </location>
</feature>
<dbReference type="AlphaFoldDB" id="A0A6A3BE97"/>
<evidence type="ECO:0000256" key="1">
    <source>
        <dbReference type="ARBA" id="ARBA00022729"/>
    </source>
</evidence>
<name>A0A6A3BE97_HIBSY</name>
<dbReference type="Proteomes" id="UP000436088">
    <property type="component" value="Unassembled WGS sequence"/>
</dbReference>
<sequence length="306" mass="33471">MLTKALNERTKRAITTATKMAADPKYSHDPTIVLGHNGCRRQYDDALDALTSHGCDSMVIAAKDHYFICDSGFQMQPDPIPDGVSPMEDEDPDTISPLAKINDKLTDIGDTILDIVDTIDINDILNNISIPPAYAPTTALAPVPAPSPQPSTVASNPQIRSYCHKTFEPDLCLTSIAQFFNGETDLQSLTVMLIKAMTERTKRAITAATEKAADPMYSHDPRIVSALKACRELYGDALKALKQAMDNIQVYDIDTVEDLVINAEDDYDKCDSGFAMQPDGVSPMADINEELQNFGGIVLDFADMTY</sequence>
<evidence type="ECO:0000256" key="3">
    <source>
        <dbReference type="ARBA" id="ARBA00038471"/>
    </source>
</evidence>
<protein>
    <recommendedName>
        <fullName evidence="4">Pectinesterase inhibitor domain-containing protein</fullName>
    </recommendedName>
</protein>
<dbReference type="GO" id="GO:0004857">
    <property type="term" value="F:enzyme inhibitor activity"/>
    <property type="evidence" value="ECO:0007669"/>
    <property type="project" value="InterPro"/>
</dbReference>
<evidence type="ECO:0000259" key="4">
    <source>
        <dbReference type="SMART" id="SM00856"/>
    </source>
</evidence>
<dbReference type="InterPro" id="IPR052421">
    <property type="entry name" value="PCW_Enzyme_Inhibitor"/>
</dbReference>
<dbReference type="InterPro" id="IPR006501">
    <property type="entry name" value="Pectinesterase_inhib_dom"/>
</dbReference>
<dbReference type="NCBIfam" id="TIGR01614">
    <property type="entry name" value="PME_inhib"/>
    <property type="match status" value="1"/>
</dbReference>
<evidence type="ECO:0000313" key="5">
    <source>
        <dbReference type="EMBL" id="KAE8714225.1"/>
    </source>
</evidence>
<dbReference type="Gene3D" id="1.20.140.40">
    <property type="entry name" value="Invertase/pectin methylesterase inhibitor family protein"/>
    <property type="match status" value="1"/>
</dbReference>
<evidence type="ECO:0000313" key="6">
    <source>
        <dbReference type="Proteomes" id="UP000436088"/>
    </source>
</evidence>
<accession>A0A6A3BE97</accession>
<dbReference type="CDD" id="cd15800">
    <property type="entry name" value="PMEI-like_2"/>
    <property type="match status" value="1"/>
</dbReference>
<dbReference type="Pfam" id="PF04043">
    <property type="entry name" value="PMEI"/>
    <property type="match status" value="1"/>
</dbReference>
<keyword evidence="6" id="KW-1185">Reference proteome</keyword>
<dbReference type="SUPFAM" id="SSF101148">
    <property type="entry name" value="Plant invertase/pectin methylesterase inhibitor"/>
    <property type="match status" value="1"/>
</dbReference>
<comment type="caution">
    <text evidence="5">The sequence shown here is derived from an EMBL/GenBank/DDBJ whole genome shotgun (WGS) entry which is preliminary data.</text>
</comment>
<proteinExistence type="inferred from homology"/>
<gene>
    <name evidence="5" type="ORF">F3Y22_tig00110198pilonHSYRG00036</name>
</gene>
<evidence type="ECO:0000256" key="2">
    <source>
        <dbReference type="ARBA" id="ARBA00023157"/>
    </source>
</evidence>
<dbReference type="EMBL" id="VEPZ02000872">
    <property type="protein sequence ID" value="KAE8714225.1"/>
    <property type="molecule type" value="Genomic_DNA"/>
</dbReference>